<dbReference type="InterPro" id="IPR004447">
    <property type="entry name" value="Peptidase_S41A"/>
</dbReference>
<dbReference type="Gene3D" id="3.90.226.10">
    <property type="entry name" value="2-enoyl-CoA Hydratase, Chain A, domain 1"/>
    <property type="match status" value="1"/>
</dbReference>
<name>A0ABV9KXA1_9BACT</name>
<organism evidence="8 9">
    <name type="scientific">Dysgonomonas termitidis</name>
    <dbReference type="NCBI Taxonomy" id="1516126"/>
    <lineage>
        <taxon>Bacteria</taxon>
        <taxon>Pseudomonadati</taxon>
        <taxon>Bacteroidota</taxon>
        <taxon>Bacteroidia</taxon>
        <taxon>Bacteroidales</taxon>
        <taxon>Dysgonomonadaceae</taxon>
        <taxon>Dysgonomonas</taxon>
    </lineage>
</organism>
<feature type="chain" id="PRO_5045377646" evidence="6">
    <location>
        <begin position="23"/>
        <end position="576"/>
    </location>
</feature>
<keyword evidence="2 5" id="KW-0645">Protease</keyword>
<dbReference type="SMART" id="SM00228">
    <property type="entry name" value="PDZ"/>
    <property type="match status" value="1"/>
</dbReference>
<dbReference type="Proteomes" id="UP001596023">
    <property type="component" value="Unassembled WGS sequence"/>
</dbReference>
<comment type="similarity">
    <text evidence="1 5">Belongs to the peptidase S41A family.</text>
</comment>
<accession>A0ABV9KXA1</accession>
<dbReference type="CDD" id="cd06782">
    <property type="entry name" value="cpPDZ_CPP-like"/>
    <property type="match status" value="1"/>
</dbReference>
<dbReference type="InterPro" id="IPR036034">
    <property type="entry name" value="PDZ_sf"/>
</dbReference>
<dbReference type="PROSITE" id="PS50106">
    <property type="entry name" value="PDZ"/>
    <property type="match status" value="1"/>
</dbReference>
<dbReference type="Pfam" id="PF03572">
    <property type="entry name" value="Peptidase_S41"/>
    <property type="match status" value="1"/>
</dbReference>
<proteinExistence type="inferred from homology"/>
<gene>
    <name evidence="8" type="ORF">ACFO6W_13115</name>
</gene>
<dbReference type="RefSeq" id="WP_379997126.1">
    <property type="nucleotide sequence ID" value="NZ_JBHSGN010000077.1"/>
</dbReference>
<evidence type="ECO:0000256" key="2">
    <source>
        <dbReference type="ARBA" id="ARBA00022670"/>
    </source>
</evidence>
<evidence type="ECO:0000313" key="8">
    <source>
        <dbReference type="EMBL" id="MFC4674638.1"/>
    </source>
</evidence>
<keyword evidence="3 5" id="KW-0378">Hydrolase</keyword>
<dbReference type="SUPFAM" id="SSF50156">
    <property type="entry name" value="PDZ domain-like"/>
    <property type="match status" value="1"/>
</dbReference>
<sequence>MKYRFITFLTIPVLTGASFIQAQNVPDKNQQQRYFDINKNIEIFNSIVREVDMFYVDTLDLNKTIRSGIDNMLNTLDPYTTYFNKDDMKEFSTQISGEYAGIGSSIAFKDGKVAITEPFEGKPADKAGLKAGDYILEIDGKDMTTCDKVEGEAFGRTLSNFVSSNLKGQPGTSIQIKIERPGEKKPFIVKVVREKITIDPIPYYGQITPSTGYINFSPTFTDKSAMDVKKAFLDLKKQGVTSLIFDLRQNGGGILEEAVQIVNLFVPKGKVVLSTKGKLKQLDRTYRTTLEPIDTEIPIVVLIDRGSASAAEIVAGSLQDMDRAVLIGERTYGKGLVQSTREIPYGGGVKVTNSKYYIPSGRCIQAIDYTHRNADGSVGRIPDSLTTVFKTEIGRPVRDGGGVSPDIAFEEEKAPTITYYLANQFIVFDWVTDWAAKHKSITSPETFSISDEDYESFKSFVKSKDFQYDRMSEKSMASLKEVMEFEGYMKYADAEFKALEAMLVPNLDRDLETFKDDITRQINTEIIRRYHYQKGEYIYTLKNDKELAKAVEVLNDPELYKKTLSAPAEESEVAMN</sequence>
<comment type="caution">
    <text evidence="8">The sequence shown here is derived from an EMBL/GenBank/DDBJ whole genome shotgun (WGS) entry which is preliminary data.</text>
</comment>
<keyword evidence="9" id="KW-1185">Reference proteome</keyword>
<dbReference type="Pfam" id="PF13180">
    <property type="entry name" value="PDZ_2"/>
    <property type="match status" value="1"/>
</dbReference>
<evidence type="ECO:0000256" key="5">
    <source>
        <dbReference type="RuleBase" id="RU004404"/>
    </source>
</evidence>
<dbReference type="SUPFAM" id="SSF52096">
    <property type="entry name" value="ClpP/crotonase"/>
    <property type="match status" value="1"/>
</dbReference>
<feature type="domain" description="PDZ" evidence="7">
    <location>
        <begin position="88"/>
        <end position="143"/>
    </location>
</feature>
<dbReference type="InterPro" id="IPR001478">
    <property type="entry name" value="PDZ"/>
</dbReference>
<keyword evidence="6" id="KW-0732">Signal</keyword>
<evidence type="ECO:0000259" key="7">
    <source>
        <dbReference type="PROSITE" id="PS50106"/>
    </source>
</evidence>
<keyword evidence="4 5" id="KW-0720">Serine protease</keyword>
<evidence type="ECO:0000256" key="3">
    <source>
        <dbReference type="ARBA" id="ARBA00022801"/>
    </source>
</evidence>
<dbReference type="PANTHER" id="PTHR32060:SF30">
    <property type="entry name" value="CARBOXY-TERMINAL PROCESSING PROTEASE CTPA"/>
    <property type="match status" value="1"/>
</dbReference>
<evidence type="ECO:0000313" key="9">
    <source>
        <dbReference type="Proteomes" id="UP001596023"/>
    </source>
</evidence>
<dbReference type="Gene3D" id="2.30.42.10">
    <property type="match status" value="1"/>
</dbReference>
<feature type="signal peptide" evidence="6">
    <location>
        <begin position="1"/>
        <end position="22"/>
    </location>
</feature>
<evidence type="ECO:0000256" key="1">
    <source>
        <dbReference type="ARBA" id="ARBA00009179"/>
    </source>
</evidence>
<dbReference type="InterPro" id="IPR029045">
    <property type="entry name" value="ClpP/crotonase-like_dom_sf"/>
</dbReference>
<dbReference type="SMART" id="SM00245">
    <property type="entry name" value="TSPc"/>
    <property type="match status" value="1"/>
</dbReference>
<dbReference type="NCBIfam" id="TIGR00225">
    <property type="entry name" value="prc"/>
    <property type="match status" value="1"/>
</dbReference>
<dbReference type="InterPro" id="IPR005151">
    <property type="entry name" value="Tail-specific_protease"/>
</dbReference>
<evidence type="ECO:0000256" key="6">
    <source>
        <dbReference type="SAM" id="SignalP"/>
    </source>
</evidence>
<protein>
    <submittedName>
        <fullName evidence="8">S41 family peptidase</fullName>
    </submittedName>
</protein>
<evidence type="ECO:0000256" key="4">
    <source>
        <dbReference type="ARBA" id="ARBA00022825"/>
    </source>
</evidence>
<dbReference type="PANTHER" id="PTHR32060">
    <property type="entry name" value="TAIL-SPECIFIC PROTEASE"/>
    <property type="match status" value="1"/>
</dbReference>
<reference evidence="9" key="1">
    <citation type="journal article" date="2019" name="Int. J. Syst. Evol. Microbiol.">
        <title>The Global Catalogue of Microorganisms (GCM) 10K type strain sequencing project: providing services to taxonomists for standard genome sequencing and annotation.</title>
        <authorList>
            <consortium name="The Broad Institute Genomics Platform"/>
            <consortium name="The Broad Institute Genome Sequencing Center for Infectious Disease"/>
            <person name="Wu L."/>
            <person name="Ma J."/>
        </authorList>
    </citation>
    <scope>NUCLEOTIDE SEQUENCE [LARGE SCALE GENOMIC DNA]</scope>
    <source>
        <strain evidence="9">CCUG 66188</strain>
    </source>
</reference>
<dbReference type="Gene3D" id="3.30.750.44">
    <property type="match status" value="1"/>
</dbReference>
<dbReference type="EMBL" id="JBHSGN010000077">
    <property type="protein sequence ID" value="MFC4674638.1"/>
    <property type="molecule type" value="Genomic_DNA"/>
</dbReference>
<dbReference type="CDD" id="cd07560">
    <property type="entry name" value="Peptidase_S41_CPP"/>
    <property type="match status" value="1"/>
</dbReference>